<evidence type="ECO:0000256" key="1">
    <source>
        <dbReference type="ARBA" id="ARBA00022670"/>
    </source>
</evidence>
<dbReference type="SUPFAM" id="SSF50156">
    <property type="entry name" value="PDZ domain-like"/>
    <property type="match status" value="1"/>
</dbReference>
<evidence type="ECO:0000313" key="10">
    <source>
        <dbReference type="Proteomes" id="UP000192934"/>
    </source>
</evidence>
<dbReference type="GO" id="GO:0016020">
    <property type="term" value="C:membrane"/>
    <property type="evidence" value="ECO:0007669"/>
    <property type="project" value="TreeGrafter"/>
</dbReference>
<dbReference type="GO" id="GO:0046872">
    <property type="term" value="F:metal ion binding"/>
    <property type="evidence" value="ECO:0007669"/>
    <property type="project" value="UniProtKB-KW"/>
</dbReference>
<reference evidence="10" key="1">
    <citation type="submission" date="2017-04" db="EMBL/GenBank/DDBJ databases">
        <authorList>
            <person name="Varghese N."/>
            <person name="Submissions S."/>
        </authorList>
    </citation>
    <scope>NUCLEOTIDE SEQUENCE [LARGE SCALE GENOMIC DNA]</scope>
    <source>
        <strain evidence="10">Dd16</strain>
    </source>
</reference>
<feature type="domain" description="Peptidase M48" evidence="7">
    <location>
        <begin position="239"/>
        <end position="296"/>
    </location>
</feature>
<dbReference type="GO" id="GO:0051603">
    <property type="term" value="P:proteolysis involved in protein catabolic process"/>
    <property type="evidence" value="ECO:0007669"/>
    <property type="project" value="TreeGrafter"/>
</dbReference>
<comment type="similarity">
    <text evidence="6">Belongs to the peptidase M48 family.</text>
</comment>
<gene>
    <name evidence="9" type="ORF">SAMN06295910_0952</name>
</gene>
<keyword evidence="3 6" id="KW-0378">Hydrolase</keyword>
<keyword evidence="4 6" id="KW-0862">Zinc</keyword>
<dbReference type="Pfam" id="PF17820">
    <property type="entry name" value="PDZ_6"/>
    <property type="match status" value="1"/>
</dbReference>
<evidence type="ECO:0000256" key="5">
    <source>
        <dbReference type="ARBA" id="ARBA00023049"/>
    </source>
</evidence>
<evidence type="ECO:0000256" key="4">
    <source>
        <dbReference type="ARBA" id="ARBA00022833"/>
    </source>
</evidence>
<dbReference type="CDD" id="cd07342">
    <property type="entry name" value="M48C_Oma1_like"/>
    <property type="match status" value="1"/>
</dbReference>
<keyword evidence="5 6" id="KW-0482">Metalloprotease</keyword>
<comment type="cofactor">
    <cofactor evidence="6">
        <name>Zn(2+)</name>
        <dbReference type="ChEBI" id="CHEBI:29105"/>
    </cofactor>
    <text evidence="6">Binds 1 zinc ion per subunit.</text>
</comment>
<evidence type="ECO:0000256" key="6">
    <source>
        <dbReference type="RuleBase" id="RU003983"/>
    </source>
</evidence>
<dbReference type="EMBL" id="LT840185">
    <property type="protein sequence ID" value="SMF62101.1"/>
    <property type="molecule type" value="Genomic_DNA"/>
</dbReference>
<keyword evidence="10" id="KW-1185">Reference proteome</keyword>
<dbReference type="Proteomes" id="UP000192934">
    <property type="component" value="Chromosome I"/>
</dbReference>
<dbReference type="RefSeq" id="WP_172840813.1">
    <property type="nucleotide sequence ID" value="NZ_LT840185.1"/>
</dbReference>
<keyword evidence="2" id="KW-0479">Metal-binding</keyword>
<dbReference type="InterPro" id="IPR041489">
    <property type="entry name" value="PDZ_6"/>
</dbReference>
<evidence type="ECO:0000259" key="8">
    <source>
        <dbReference type="Pfam" id="PF17820"/>
    </source>
</evidence>
<dbReference type="Gene3D" id="2.30.42.10">
    <property type="match status" value="1"/>
</dbReference>
<dbReference type="InterPro" id="IPR051156">
    <property type="entry name" value="Mito/Outer_Membr_Metalloprot"/>
</dbReference>
<dbReference type="GO" id="GO:0004222">
    <property type="term" value="F:metalloendopeptidase activity"/>
    <property type="evidence" value="ECO:0007669"/>
    <property type="project" value="InterPro"/>
</dbReference>
<evidence type="ECO:0000256" key="3">
    <source>
        <dbReference type="ARBA" id="ARBA00022801"/>
    </source>
</evidence>
<accession>A0A1X7G135</accession>
<sequence length="309" mass="32572">MVALLFIASPLSAAPDQIAELHALRDLDRRVSDAGFRLAVSNTALCVPGEQLSGLSLHALDQYGAGFREAAKTAFGLGEHMAVLTVTAGGPAALAGIRPDDAILEIDGVSTAAPAAGKSGSYDRVETFTDRLNEALSHGHVILTAARAGQRLVITMTGAKGCGSRFQVVPGKKLNAAADGSYVQLSSALVQYARGDDELAAILAHELAHNILGHRIRLDSAGVPSGLLRNFGKNARRVRATEEEADRLSVRLMINAGYDPGAAVRFWQRFGPEHGHGILASATHPGWRKRVAILQAEIQALADPEPTSE</sequence>
<organism evidence="9 10">
    <name type="scientific">Allosphingosinicella indica</name>
    <dbReference type="NCBI Taxonomy" id="941907"/>
    <lineage>
        <taxon>Bacteria</taxon>
        <taxon>Pseudomonadati</taxon>
        <taxon>Pseudomonadota</taxon>
        <taxon>Alphaproteobacteria</taxon>
        <taxon>Sphingomonadales</taxon>
        <taxon>Sphingomonadaceae</taxon>
        <taxon>Allosphingosinicella</taxon>
    </lineage>
</organism>
<dbReference type="AlphaFoldDB" id="A0A1X7G135"/>
<name>A0A1X7G135_9SPHN</name>
<dbReference type="Gene3D" id="3.30.2010.10">
    <property type="entry name" value="Metalloproteases ('zincins'), catalytic domain"/>
    <property type="match status" value="1"/>
</dbReference>
<proteinExistence type="inferred from homology"/>
<feature type="domain" description="Peptidase M48" evidence="7">
    <location>
        <begin position="166"/>
        <end position="220"/>
    </location>
</feature>
<keyword evidence="1 6" id="KW-0645">Protease</keyword>
<feature type="domain" description="PDZ" evidence="8">
    <location>
        <begin position="83"/>
        <end position="111"/>
    </location>
</feature>
<evidence type="ECO:0000259" key="7">
    <source>
        <dbReference type="Pfam" id="PF01435"/>
    </source>
</evidence>
<dbReference type="InterPro" id="IPR001915">
    <property type="entry name" value="Peptidase_M48"/>
</dbReference>
<evidence type="ECO:0000256" key="2">
    <source>
        <dbReference type="ARBA" id="ARBA00022723"/>
    </source>
</evidence>
<dbReference type="STRING" id="941907.SAMN06295910_0952"/>
<dbReference type="PANTHER" id="PTHR22726">
    <property type="entry name" value="METALLOENDOPEPTIDASE OMA1"/>
    <property type="match status" value="1"/>
</dbReference>
<protein>
    <submittedName>
        <fullName evidence="9">Peptidase family M48</fullName>
    </submittedName>
</protein>
<dbReference type="PANTHER" id="PTHR22726:SF1">
    <property type="entry name" value="METALLOENDOPEPTIDASE OMA1, MITOCHONDRIAL"/>
    <property type="match status" value="1"/>
</dbReference>
<dbReference type="Pfam" id="PF01435">
    <property type="entry name" value="Peptidase_M48"/>
    <property type="match status" value="2"/>
</dbReference>
<dbReference type="InterPro" id="IPR036034">
    <property type="entry name" value="PDZ_sf"/>
</dbReference>
<evidence type="ECO:0000313" key="9">
    <source>
        <dbReference type="EMBL" id="SMF62101.1"/>
    </source>
</evidence>